<feature type="region of interest" description="Disordered" evidence="4">
    <location>
        <begin position="275"/>
        <end position="296"/>
    </location>
</feature>
<evidence type="ECO:0000256" key="4">
    <source>
        <dbReference type="SAM" id="MobiDB-lite"/>
    </source>
</evidence>
<name>A0A8S2T6E7_9BILA</name>
<dbReference type="PANTHER" id="PTHR24180:SF45">
    <property type="entry name" value="POLY [ADP-RIBOSE] POLYMERASE TANKYRASE"/>
    <property type="match status" value="1"/>
</dbReference>
<dbReference type="InterPro" id="IPR002110">
    <property type="entry name" value="Ankyrin_rpt"/>
</dbReference>
<feature type="repeat" description="ANK" evidence="3">
    <location>
        <begin position="162"/>
        <end position="194"/>
    </location>
</feature>
<accession>A0A8S2T6E7</accession>
<dbReference type="Pfam" id="PF00023">
    <property type="entry name" value="Ank"/>
    <property type="match status" value="1"/>
</dbReference>
<dbReference type="SMART" id="SM00248">
    <property type="entry name" value="ANK"/>
    <property type="match status" value="6"/>
</dbReference>
<dbReference type="InterPro" id="IPR036770">
    <property type="entry name" value="Ankyrin_rpt-contain_sf"/>
</dbReference>
<feature type="non-terminal residue" evidence="6">
    <location>
        <position position="1"/>
    </location>
</feature>
<dbReference type="PANTHER" id="PTHR24180">
    <property type="entry name" value="CYCLIN-DEPENDENT KINASE INHIBITOR 2C-RELATED"/>
    <property type="match status" value="1"/>
</dbReference>
<gene>
    <name evidence="5" type="ORF">OVA965_LOCUS34728</name>
    <name evidence="6" type="ORF">TMI583_LOCUS35666</name>
</gene>
<dbReference type="Proteomes" id="UP000677228">
    <property type="component" value="Unassembled WGS sequence"/>
</dbReference>
<evidence type="ECO:0000256" key="3">
    <source>
        <dbReference type="PROSITE-ProRule" id="PRU00023"/>
    </source>
</evidence>
<feature type="repeat" description="ANK" evidence="3">
    <location>
        <begin position="195"/>
        <end position="227"/>
    </location>
</feature>
<reference evidence="6" key="1">
    <citation type="submission" date="2021-02" db="EMBL/GenBank/DDBJ databases">
        <authorList>
            <person name="Nowell W R."/>
        </authorList>
    </citation>
    <scope>NUCLEOTIDE SEQUENCE</scope>
</reference>
<dbReference type="EMBL" id="CAJNOK010029500">
    <property type="protein sequence ID" value="CAF1448442.1"/>
    <property type="molecule type" value="Genomic_DNA"/>
</dbReference>
<feature type="repeat" description="ANK" evidence="3">
    <location>
        <begin position="57"/>
        <end position="89"/>
    </location>
</feature>
<dbReference type="AlphaFoldDB" id="A0A8S2T6E7"/>
<dbReference type="Proteomes" id="UP000682733">
    <property type="component" value="Unassembled WGS sequence"/>
</dbReference>
<dbReference type="SUPFAM" id="SSF48403">
    <property type="entry name" value="Ankyrin repeat"/>
    <property type="match status" value="1"/>
</dbReference>
<proteinExistence type="predicted"/>
<evidence type="ECO:0000256" key="1">
    <source>
        <dbReference type="ARBA" id="ARBA00022737"/>
    </source>
</evidence>
<dbReference type="Gene3D" id="1.25.40.20">
    <property type="entry name" value="Ankyrin repeat-containing domain"/>
    <property type="match status" value="2"/>
</dbReference>
<protein>
    <recommendedName>
        <fullName evidence="8">Ankyrin repeat domain-containing protein 7</fullName>
    </recommendedName>
</protein>
<comment type="caution">
    <text evidence="6">The sequence shown here is derived from an EMBL/GenBank/DDBJ whole genome shotgun (WGS) entry which is preliminary data.</text>
</comment>
<sequence length="349" mass="39454">KFYKKRNTMGQSQSAKFEKYFSLICTDNVDELRKQLKSVSSEQANFICNLYDADKGTGTTLLMYAAFYGNTLICKLLIDNGANKSKLDCSKRNVLYYSIAGQSYNVAKYLFDICDTNTKQILINNIDQNNETALHESIKVQNLHCIDLLLSNHIDVNILNKDGISALHMAVDLGKIDIVRLLFKYKANPNTKDLSGWTPLHVAAAHNDLNIVRLLLSRGGKINALDQHGHTPMKWARETKSKDVLHYFKKIGAKEYAINASTTMEATVPLILSTTTDHESQSSTHSTQKELLNKTTVTPNHDKTFSENTLNNTVQFMPIELQHNALKDRLNQYKNSKMQTSINEETDNE</sequence>
<feature type="repeat" description="ANK" evidence="3">
    <location>
        <begin position="129"/>
        <end position="161"/>
    </location>
</feature>
<dbReference type="PROSITE" id="PS50297">
    <property type="entry name" value="ANK_REP_REGION"/>
    <property type="match status" value="3"/>
</dbReference>
<dbReference type="EMBL" id="CAJOBA010051329">
    <property type="protein sequence ID" value="CAF4243584.1"/>
    <property type="molecule type" value="Genomic_DNA"/>
</dbReference>
<keyword evidence="1" id="KW-0677">Repeat</keyword>
<evidence type="ECO:0008006" key="8">
    <source>
        <dbReference type="Google" id="ProtNLM"/>
    </source>
</evidence>
<evidence type="ECO:0000313" key="5">
    <source>
        <dbReference type="EMBL" id="CAF1448442.1"/>
    </source>
</evidence>
<dbReference type="InterPro" id="IPR051637">
    <property type="entry name" value="Ank_repeat_dom-contain_49"/>
</dbReference>
<evidence type="ECO:0000313" key="6">
    <source>
        <dbReference type="EMBL" id="CAF4243584.1"/>
    </source>
</evidence>
<dbReference type="PROSITE" id="PS50088">
    <property type="entry name" value="ANK_REPEAT"/>
    <property type="match status" value="4"/>
</dbReference>
<evidence type="ECO:0000256" key="2">
    <source>
        <dbReference type="ARBA" id="ARBA00023043"/>
    </source>
</evidence>
<dbReference type="Pfam" id="PF12796">
    <property type="entry name" value="Ank_2"/>
    <property type="match status" value="2"/>
</dbReference>
<organism evidence="6 7">
    <name type="scientific">Didymodactylos carnosus</name>
    <dbReference type="NCBI Taxonomy" id="1234261"/>
    <lineage>
        <taxon>Eukaryota</taxon>
        <taxon>Metazoa</taxon>
        <taxon>Spiralia</taxon>
        <taxon>Gnathifera</taxon>
        <taxon>Rotifera</taxon>
        <taxon>Eurotatoria</taxon>
        <taxon>Bdelloidea</taxon>
        <taxon>Philodinida</taxon>
        <taxon>Philodinidae</taxon>
        <taxon>Didymodactylos</taxon>
    </lineage>
</organism>
<keyword evidence="2 3" id="KW-0040">ANK repeat</keyword>
<evidence type="ECO:0000313" key="7">
    <source>
        <dbReference type="Proteomes" id="UP000682733"/>
    </source>
</evidence>